<keyword evidence="2" id="KW-1185">Reference proteome</keyword>
<dbReference type="Proteomes" id="UP000595446">
    <property type="component" value="Chromosome"/>
</dbReference>
<evidence type="ECO:0000313" key="2">
    <source>
        <dbReference type="Proteomes" id="UP000595446"/>
    </source>
</evidence>
<gene>
    <name evidence="1" type="ORF">MHEC_09670</name>
</gene>
<sequence>MDSVTARTEEAAITEWSQEVAALLTGAVDQARAAIEEFSGPESVGDYLGVSYEDPAAATHRFLAHLPGYRGWQWAVVVAAYPGADHATISEVVLVPGPTALLAPEWVPWDQRIRPGDLGPGDLLAAPPDDPRLVPGYAATGDPQVDEVAVELGLGRRRVMSAWGRAQAAQRWHDGEYGPNSPMARSTKRVCRDCGFYLPLAGSLGRMFGVCGNEMSADGHVVDAEYGCGAHSDTPAPAGGGTPMYDPYDDGVLDITETPADG</sequence>
<dbReference type="EMBL" id="AP024237">
    <property type="protein sequence ID" value="BCO34534.1"/>
    <property type="molecule type" value="Genomic_DNA"/>
</dbReference>
<name>A0A7R7GR36_9MYCO</name>
<proteinExistence type="predicted"/>
<evidence type="ECO:0008006" key="3">
    <source>
        <dbReference type="Google" id="ProtNLM"/>
    </source>
</evidence>
<accession>A0A7R7GR36</accession>
<dbReference type="InterPro" id="IPR021391">
    <property type="entry name" value="DUF3027"/>
</dbReference>
<dbReference type="Pfam" id="PF11228">
    <property type="entry name" value="DUF3027"/>
    <property type="match status" value="1"/>
</dbReference>
<organism evidence="1 2">
    <name type="scientific">Mycobacterium heckeshornense</name>
    <dbReference type="NCBI Taxonomy" id="110505"/>
    <lineage>
        <taxon>Bacteria</taxon>
        <taxon>Bacillati</taxon>
        <taxon>Actinomycetota</taxon>
        <taxon>Actinomycetes</taxon>
        <taxon>Mycobacteriales</taxon>
        <taxon>Mycobacteriaceae</taxon>
        <taxon>Mycobacterium</taxon>
    </lineage>
</organism>
<reference evidence="1 2" key="1">
    <citation type="submission" date="2020-12" db="EMBL/GenBank/DDBJ databases">
        <title>Complete genome sequence of Mycobacterium heckeshornense JCM 15655T, closely related to a pathogenic non-tuberculous mycobacterial species Mycobacterium xenopi.</title>
        <authorList>
            <person name="Yoshida M."/>
            <person name="Fukano H."/>
            <person name="Asakura T."/>
            <person name="Suzuki M."/>
            <person name="Hoshino Y."/>
        </authorList>
    </citation>
    <scope>NUCLEOTIDE SEQUENCE [LARGE SCALE GENOMIC DNA]</scope>
    <source>
        <strain evidence="1 2">JCM 15655</strain>
    </source>
</reference>
<evidence type="ECO:0000313" key="1">
    <source>
        <dbReference type="EMBL" id="BCO34534.1"/>
    </source>
</evidence>
<dbReference type="AlphaFoldDB" id="A0A7R7GR36"/>
<protein>
    <recommendedName>
        <fullName evidence="3">DUF3027 domain-containing protein</fullName>
    </recommendedName>
</protein>